<organism evidence="4 5">
    <name type="scientific">Mycobacterium adipatum</name>
    <dbReference type="NCBI Taxonomy" id="1682113"/>
    <lineage>
        <taxon>Bacteria</taxon>
        <taxon>Bacillati</taxon>
        <taxon>Actinomycetota</taxon>
        <taxon>Actinomycetes</taxon>
        <taxon>Mycobacteriales</taxon>
        <taxon>Mycobacteriaceae</taxon>
        <taxon>Mycobacterium</taxon>
    </lineage>
</organism>
<dbReference type="Pfam" id="PF07228">
    <property type="entry name" value="SpoIIE"/>
    <property type="match status" value="1"/>
</dbReference>
<dbReference type="Gene3D" id="3.60.40.10">
    <property type="entry name" value="PPM-type phosphatase domain"/>
    <property type="match status" value="1"/>
</dbReference>
<proteinExistence type="predicted"/>
<sequence length="411" mass="44069">MSVEPLSTRFVLPPAVEAERVHAVDQLYLLDSPPEDRFARVTSMARCALGVPMAAVSLIAADRQWFKQADGLDLDGSIPREQTICQATIARSYDEDLSPLLVIEDTRRSEFAELPAIRAEGGIRFYAGYPLYGPNGHAVGTFCVYDTQPRTFDAGQRRTFVELAAWAERELQSTDDLERAAAVQRQLLPSPLAELPGYTVHALCVPAYAVGGDFYDHYPVPGGVVFTLADVMGKGLAAAILAATVRSALRGASRAVERSGAESDIADAVTAVARQISDDLSSTDSFVTLVHMMLHTGEGLLDYVDAGHGFAVHIRSDGSVAQLRGDGLPLGVSPEDAWTSRRIRLEPGESVILASDGVLDLVSDGCDVRPALQFVAGCTDPAELIGRIRGLSGAQQPLDDVTLVAVRREPL</sequence>
<gene>
    <name evidence="4" type="ORF">A7U43_20235</name>
</gene>
<dbReference type="InterPro" id="IPR036457">
    <property type="entry name" value="PPM-type-like_dom_sf"/>
</dbReference>
<accession>A0A172UQC6</accession>
<dbReference type="GO" id="GO:0016791">
    <property type="term" value="F:phosphatase activity"/>
    <property type="evidence" value="ECO:0007669"/>
    <property type="project" value="TreeGrafter"/>
</dbReference>
<evidence type="ECO:0000259" key="2">
    <source>
        <dbReference type="SMART" id="SM00065"/>
    </source>
</evidence>
<dbReference type="PANTHER" id="PTHR43156:SF2">
    <property type="entry name" value="STAGE II SPORULATION PROTEIN E"/>
    <property type="match status" value="1"/>
</dbReference>
<dbReference type="InterPro" id="IPR003018">
    <property type="entry name" value="GAF"/>
</dbReference>
<dbReference type="SMART" id="SM00065">
    <property type="entry name" value="GAF"/>
    <property type="match status" value="1"/>
</dbReference>
<keyword evidence="1" id="KW-0378">Hydrolase</keyword>
<dbReference type="AlphaFoldDB" id="A0A172UQC6"/>
<dbReference type="Gene3D" id="3.30.450.40">
    <property type="match status" value="1"/>
</dbReference>
<dbReference type="KEGG" id="madi:A7U43_20235"/>
<dbReference type="InterPro" id="IPR052016">
    <property type="entry name" value="Bact_Sigma-Reg"/>
</dbReference>
<evidence type="ECO:0000259" key="3">
    <source>
        <dbReference type="SMART" id="SM00331"/>
    </source>
</evidence>
<dbReference type="RefSeq" id="WP_067998796.1">
    <property type="nucleotide sequence ID" value="NZ_CP015596.1"/>
</dbReference>
<evidence type="ECO:0000313" key="5">
    <source>
        <dbReference type="Proteomes" id="UP000077143"/>
    </source>
</evidence>
<dbReference type="OrthoDB" id="9151676at2"/>
<reference evidence="4 5" key="1">
    <citation type="submission" date="2016-05" db="EMBL/GenBank/DDBJ databases">
        <title>Complete genome sequence of a phthalic acid esters degrading Mycobacterium sp. YC-RL4.</title>
        <authorList>
            <person name="Ren L."/>
            <person name="Fan S."/>
            <person name="Ruth N."/>
            <person name="Jia Y."/>
            <person name="Wang J."/>
            <person name="Qiao C."/>
        </authorList>
    </citation>
    <scope>NUCLEOTIDE SEQUENCE [LARGE SCALE GENOMIC DNA]</scope>
    <source>
        <strain evidence="4 5">YC-RL4</strain>
    </source>
</reference>
<dbReference type="SUPFAM" id="SSF81606">
    <property type="entry name" value="PP2C-like"/>
    <property type="match status" value="1"/>
</dbReference>
<dbReference type="EMBL" id="CP015596">
    <property type="protein sequence ID" value="ANE81305.1"/>
    <property type="molecule type" value="Genomic_DNA"/>
</dbReference>
<dbReference type="Proteomes" id="UP000077143">
    <property type="component" value="Chromosome"/>
</dbReference>
<dbReference type="Pfam" id="PF01590">
    <property type="entry name" value="GAF"/>
    <property type="match status" value="1"/>
</dbReference>
<keyword evidence="5" id="KW-1185">Reference proteome</keyword>
<dbReference type="SMART" id="SM00331">
    <property type="entry name" value="PP2C_SIG"/>
    <property type="match status" value="1"/>
</dbReference>
<feature type="domain" description="GAF" evidence="2">
    <location>
        <begin position="33"/>
        <end position="181"/>
    </location>
</feature>
<dbReference type="STRING" id="1682113.A7U43_20235"/>
<dbReference type="InterPro" id="IPR029016">
    <property type="entry name" value="GAF-like_dom_sf"/>
</dbReference>
<name>A0A172UQC6_9MYCO</name>
<evidence type="ECO:0000256" key="1">
    <source>
        <dbReference type="ARBA" id="ARBA00022801"/>
    </source>
</evidence>
<evidence type="ECO:0000313" key="4">
    <source>
        <dbReference type="EMBL" id="ANE81305.1"/>
    </source>
</evidence>
<dbReference type="PANTHER" id="PTHR43156">
    <property type="entry name" value="STAGE II SPORULATION PROTEIN E-RELATED"/>
    <property type="match status" value="1"/>
</dbReference>
<dbReference type="SUPFAM" id="SSF55781">
    <property type="entry name" value="GAF domain-like"/>
    <property type="match status" value="1"/>
</dbReference>
<protein>
    <submittedName>
        <fullName evidence="4">Serine/threonine protein phosphatase</fullName>
    </submittedName>
</protein>
<dbReference type="InterPro" id="IPR001932">
    <property type="entry name" value="PPM-type_phosphatase-like_dom"/>
</dbReference>
<feature type="domain" description="PPM-type phosphatase" evidence="3">
    <location>
        <begin position="195"/>
        <end position="408"/>
    </location>
</feature>